<keyword evidence="3" id="KW-1185">Reference proteome</keyword>
<dbReference type="Gene3D" id="3.40.50.720">
    <property type="entry name" value="NAD(P)-binding Rossmann-like Domain"/>
    <property type="match status" value="1"/>
</dbReference>
<gene>
    <name evidence="2" type="ORF">GR183_04815</name>
</gene>
<protein>
    <submittedName>
        <fullName evidence="2">Gfo/Idh/MocA family oxidoreductase</fullName>
    </submittedName>
</protein>
<dbReference type="EMBL" id="WUMV01000002">
    <property type="protein sequence ID" value="MXN64215.1"/>
    <property type="molecule type" value="Genomic_DNA"/>
</dbReference>
<reference evidence="2 3" key="1">
    <citation type="submission" date="2019-12" db="EMBL/GenBank/DDBJ databases">
        <authorList>
            <person name="Li M."/>
        </authorList>
    </citation>
    <scope>NUCLEOTIDE SEQUENCE [LARGE SCALE GENOMIC DNA]</scope>
    <source>
        <strain evidence="2 3">GBMRC 2046</strain>
    </source>
</reference>
<sequence>MTATETPVAIVGLGKIAVDQHVPSIAASPAFRLGAVISRHASMKGVPCYSSLGDMLAKEPDIPAVALCVPPQVRFDLAHEALSKGRNVLLEKPPGASLSEVEALSDLAKSNGCVLFATWHSRFAKGVPRAKEWLANREIGKVMITWREDVRHWHPGQQWIWQPGGLGVFDPGINALSILTEILPAPVQMTAAELEFPENRDTPIAARLSMRGSGKLAVEADFDWRQTGPQTWNIEVETDRGLLRLTGGGAHLEIDSRDVTDAEALQSEYDGIYGRFADLLREGRSEVDVSPLRHVADALMLGKRLVAAPFND</sequence>
<dbReference type="InterPro" id="IPR000683">
    <property type="entry name" value="Gfo/Idh/MocA-like_OxRdtase_N"/>
</dbReference>
<dbReference type="PANTHER" id="PTHR43818">
    <property type="entry name" value="BCDNA.GH03377"/>
    <property type="match status" value="1"/>
</dbReference>
<evidence type="ECO:0000313" key="2">
    <source>
        <dbReference type="EMBL" id="MXN64215.1"/>
    </source>
</evidence>
<comment type="caution">
    <text evidence="2">The sequence shown here is derived from an EMBL/GenBank/DDBJ whole genome shotgun (WGS) entry which is preliminary data.</text>
</comment>
<feature type="domain" description="Gfo/Idh/MocA-like oxidoreductase N-terminal" evidence="1">
    <location>
        <begin position="8"/>
        <end position="116"/>
    </location>
</feature>
<dbReference type="AlphaFoldDB" id="A0A7X3S6V7"/>
<dbReference type="SUPFAM" id="SSF51735">
    <property type="entry name" value="NAD(P)-binding Rossmann-fold domains"/>
    <property type="match status" value="1"/>
</dbReference>
<proteinExistence type="predicted"/>
<dbReference type="RefSeq" id="WP_160774466.1">
    <property type="nucleotide sequence ID" value="NZ_WUMV01000002.1"/>
</dbReference>
<dbReference type="Pfam" id="PF01408">
    <property type="entry name" value="GFO_IDH_MocA"/>
    <property type="match status" value="1"/>
</dbReference>
<evidence type="ECO:0000259" key="1">
    <source>
        <dbReference type="Pfam" id="PF01408"/>
    </source>
</evidence>
<dbReference type="Gene3D" id="3.30.360.10">
    <property type="entry name" value="Dihydrodipicolinate Reductase, domain 2"/>
    <property type="match status" value="1"/>
</dbReference>
<dbReference type="InterPro" id="IPR036291">
    <property type="entry name" value="NAD(P)-bd_dom_sf"/>
</dbReference>
<dbReference type="InterPro" id="IPR050463">
    <property type="entry name" value="Gfo/Idh/MocA_oxidrdct_glycsds"/>
</dbReference>
<dbReference type="GO" id="GO:0000166">
    <property type="term" value="F:nucleotide binding"/>
    <property type="evidence" value="ECO:0007669"/>
    <property type="project" value="InterPro"/>
</dbReference>
<organism evidence="2 3">
    <name type="scientific">Stappia sediminis</name>
    <dbReference type="NCBI Taxonomy" id="2692190"/>
    <lineage>
        <taxon>Bacteria</taxon>
        <taxon>Pseudomonadati</taxon>
        <taxon>Pseudomonadota</taxon>
        <taxon>Alphaproteobacteria</taxon>
        <taxon>Hyphomicrobiales</taxon>
        <taxon>Stappiaceae</taxon>
        <taxon>Stappia</taxon>
    </lineage>
</organism>
<dbReference type="PANTHER" id="PTHR43818:SF7">
    <property type="entry name" value="DEHYDROGENASE"/>
    <property type="match status" value="1"/>
</dbReference>
<accession>A0A7X3S6V7</accession>
<evidence type="ECO:0000313" key="3">
    <source>
        <dbReference type="Proteomes" id="UP000433101"/>
    </source>
</evidence>
<dbReference type="Proteomes" id="UP000433101">
    <property type="component" value="Unassembled WGS sequence"/>
</dbReference>
<name>A0A7X3S6V7_9HYPH</name>